<accession>J9UFK7</accession>
<dbReference type="InterPro" id="IPR007345">
    <property type="entry name" value="Polysacch_pyruvyl_Trfase"/>
</dbReference>
<dbReference type="Pfam" id="PF04422">
    <property type="entry name" value="FrhB_FdhB_N"/>
    <property type="match status" value="1"/>
</dbReference>
<dbReference type="KEGG" id="bpj:B2904_orf1274"/>
<proteinExistence type="predicted"/>
<dbReference type="PROSITE" id="PS00198">
    <property type="entry name" value="4FE4S_FER_1"/>
    <property type="match status" value="1"/>
</dbReference>
<gene>
    <name evidence="5" type="ORF">B2904_orf1274</name>
</gene>
<dbReference type="GO" id="GO:0046872">
    <property type="term" value="F:metal ion binding"/>
    <property type="evidence" value="ECO:0007669"/>
    <property type="project" value="UniProtKB-KW"/>
</dbReference>
<dbReference type="RefSeq" id="WP_014935934.1">
    <property type="nucleotide sequence ID" value="NC_018607.1"/>
</dbReference>
<keyword evidence="2" id="KW-0408">Iron</keyword>
<feature type="domain" description="4Fe-4S ferredoxin-type" evidence="4">
    <location>
        <begin position="39"/>
        <end position="68"/>
    </location>
</feature>
<evidence type="ECO:0000259" key="4">
    <source>
        <dbReference type="PROSITE" id="PS51379"/>
    </source>
</evidence>
<dbReference type="PROSITE" id="PS51379">
    <property type="entry name" value="4FE4S_FER_2"/>
    <property type="match status" value="2"/>
</dbReference>
<protein>
    <submittedName>
        <fullName evidence="5">Coenzyme F420 hydrogenase/dehydrogenase beta subunit domain protein</fullName>
    </submittedName>
</protein>
<dbReference type="InterPro" id="IPR017896">
    <property type="entry name" value="4Fe4S_Fe-S-bd"/>
</dbReference>
<dbReference type="Gene3D" id="3.30.70.20">
    <property type="match status" value="1"/>
</dbReference>
<dbReference type="Pfam" id="PF04432">
    <property type="entry name" value="FrhB_FdhB_C"/>
    <property type="match status" value="1"/>
</dbReference>
<dbReference type="InterPro" id="IPR052977">
    <property type="entry name" value="Polyferredoxin-like_ET"/>
</dbReference>
<sequence>MKNNSIDILKKTECTGCSVCEKVCPHNAIEMIETKEGFHYPLIDENKCTNCGLCVKKCHALNDNFKTDFNQEIYDIRANDDIRMKSSSGAMFTILSNYVLENNGYVCGASFTKDWFGVEHIIINDKKDLYKLRGSKYIESSLGSSFIEIKKLLIEEKLVLFSGCPCQVSALYSYLGKDYDNLITVDLLCNSIVPQKVWKKYLNELFTDEEIKNIEYISFRDKDKFSWSDSGLYIKLKNRDNFLSKSKDNMYMKLFRKHLSVKEECLHCKYRKFIRVSDITIGDYWGCDDIDDKGISLVFINTLHAKNIFNNLNTAFYMKKLESYNSVNGGHGGKYTNVPILASRKYFFDNLDKEDLKTLYKNSSNTKYNVGIVNMAFQDNYGGALTYHALYRAIEEFGYNPILIYNDKLWYAGNNNSIYDNANGHRFALSYANIYNEFFEDKQLNEINDLCDTFIVGSDEVWKYKTHTNNIYYFLLNFVSNDKKKIAFSSAFNLKRYDGNYYSYSLFNHYLHQLDYISVRDSESLNICKKDFFINNVEQTIDPVFIFDDYDYLTNKSKLKINFKYICVYIRTGSKDQDKYISYISDKLKLEVYKTGKVDYDRPYDLYDKNLSVEDWLYMIKNSEFVLTDSFHGTCFAIIFNKPFITICHDSSPARMLSILTPLGLENRMIDKFEYLIDNDLIYSKIEYDVVNSQLKKEKDRAKLWLENALKSSKQVEEKNYRDELINILINENKYLKSLLNTYKIEFEKEIYNINESLNNTANTIFYKISNNGLNNWIKLFGIYNDINYIYLYLFGIKFSIKATKSNIDKISWWIPVKKWRESFRNKFRPDQTRPDQTRPDQTRPDLIICKEYIQFYNNLKIEKLQPMLHLKNAA</sequence>
<dbReference type="AlphaFoldDB" id="J9UFK7"/>
<dbReference type="SUPFAM" id="SSF54862">
    <property type="entry name" value="4Fe-4S ferredoxins"/>
    <property type="match status" value="1"/>
</dbReference>
<dbReference type="EMBL" id="CP003490">
    <property type="protein sequence ID" value="AFR70611.1"/>
    <property type="molecule type" value="Genomic_DNA"/>
</dbReference>
<dbReference type="Pfam" id="PF04230">
    <property type="entry name" value="PS_pyruv_trans"/>
    <property type="match status" value="1"/>
</dbReference>
<dbReference type="InterPro" id="IPR017900">
    <property type="entry name" value="4Fe4S_Fe_S_CS"/>
</dbReference>
<dbReference type="InterPro" id="IPR007525">
    <property type="entry name" value="FrhB_FdhB_C"/>
</dbReference>
<name>J9UFK7_BRAPL</name>
<dbReference type="Proteomes" id="UP000007346">
    <property type="component" value="Chromosome"/>
</dbReference>
<keyword evidence="1" id="KW-0479">Metal-binding</keyword>
<dbReference type="GO" id="GO:0051536">
    <property type="term" value="F:iron-sulfur cluster binding"/>
    <property type="evidence" value="ECO:0007669"/>
    <property type="project" value="UniProtKB-KW"/>
</dbReference>
<evidence type="ECO:0000256" key="1">
    <source>
        <dbReference type="ARBA" id="ARBA00022723"/>
    </source>
</evidence>
<reference evidence="5 6" key="1">
    <citation type="journal article" date="2012" name="BMC Genomics">
        <title>Comparative genomics of Brachyspira pilosicoli strains: genome rearrangements, reductions and correlation of genetic compliment with phenotypic diversity.</title>
        <authorList>
            <person name="Mappley L.J."/>
            <person name="Black M.L."/>
            <person name="Abuoun M."/>
            <person name="Darby A.C."/>
            <person name="Woodward M.J."/>
            <person name="Parkhill J."/>
            <person name="Turner A.K."/>
            <person name="Bellgard M.I."/>
            <person name="La T."/>
            <person name="Phillips N.D."/>
            <person name="La Ragione R.M."/>
            <person name="Hampson D.J."/>
        </authorList>
    </citation>
    <scope>NUCLEOTIDE SEQUENCE [LARGE SCALE GENOMIC DNA]</scope>
    <source>
        <strain evidence="5">B2904</strain>
    </source>
</reference>
<dbReference type="PANTHER" id="PTHR43193">
    <property type="match status" value="1"/>
</dbReference>
<evidence type="ECO:0000313" key="6">
    <source>
        <dbReference type="Proteomes" id="UP000007346"/>
    </source>
</evidence>
<dbReference type="HOGENOM" id="CLU_014792_0_0_12"/>
<evidence type="ECO:0000256" key="2">
    <source>
        <dbReference type="ARBA" id="ARBA00023004"/>
    </source>
</evidence>
<dbReference type="InterPro" id="IPR007516">
    <property type="entry name" value="Co_F420_Hydgase/DH_bsu_N"/>
</dbReference>
<evidence type="ECO:0000313" key="5">
    <source>
        <dbReference type="EMBL" id="AFR70611.1"/>
    </source>
</evidence>
<dbReference type="PATRIC" id="fig|1133568.3.peg.1274"/>
<feature type="domain" description="4Fe-4S ferredoxin-type" evidence="4">
    <location>
        <begin position="4"/>
        <end position="34"/>
    </location>
</feature>
<evidence type="ECO:0000256" key="3">
    <source>
        <dbReference type="ARBA" id="ARBA00023014"/>
    </source>
</evidence>
<organism evidence="5 6">
    <name type="scientific">Brachyspira pilosicoli B2904</name>
    <dbReference type="NCBI Taxonomy" id="1133568"/>
    <lineage>
        <taxon>Bacteria</taxon>
        <taxon>Pseudomonadati</taxon>
        <taxon>Spirochaetota</taxon>
        <taxon>Spirochaetia</taxon>
        <taxon>Brachyspirales</taxon>
        <taxon>Brachyspiraceae</taxon>
        <taxon>Brachyspira</taxon>
    </lineage>
</organism>
<keyword evidence="3" id="KW-0411">Iron-sulfur</keyword>
<dbReference type="Pfam" id="PF12838">
    <property type="entry name" value="Fer4_7"/>
    <property type="match status" value="1"/>
</dbReference>
<dbReference type="PANTHER" id="PTHR43193:SF2">
    <property type="entry name" value="POLYFERREDOXIN PROTEIN FWDF"/>
    <property type="match status" value="1"/>
</dbReference>